<dbReference type="CDD" id="cd06222">
    <property type="entry name" value="RNase_H_like"/>
    <property type="match status" value="1"/>
</dbReference>
<dbReference type="EMBL" id="JAAIUW010000010">
    <property type="protein sequence ID" value="KAF7812094.1"/>
    <property type="molecule type" value="Genomic_DNA"/>
</dbReference>
<dbReference type="SUPFAM" id="SSF53098">
    <property type="entry name" value="Ribonuclease H-like"/>
    <property type="match status" value="1"/>
</dbReference>
<dbReference type="InterPro" id="IPR012337">
    <property type="entry name" value="RNaseH-like_sf"/>
</dbReference>
<dbReference type="PANTHER" id="PTHR47723:SF19">
    <property type="entry name" value="POLYNUCLEOTIDYL TRANSFERASE, RIBONUCLEASE H-LIKE SUPERFAMILY PROTEIN"/>
    <property type="match status" value="1"/>
</dbReference>
<reference evidence="2" key="1">
    <citation type="submission" date="2020-09" db="EMBL/GenBank/DDBJ databases">
        <title>Genome-Enabled Discovery of Anthraquinone Biosynthesis in Senna tora.</title>
        <authorList>
            <person name="Kang S.-H."/>
            <person name="Pandey R.P."/>
            <person name="Lee C.-M."/>
            <person name="Sim J.-S."/>
            <person name="Jeong J.-T."/>
            <person name="Choi B.-S."/>
            <person name="Jung M."/>
            <person name="Ginzburg D."/>
            <person name="Zhao K."/>
            <person name="Won S.Y."/>
            <person name="Oh T.-J."/>
            <person name="Yu Y."/>
            <person name="Kim N.-H."/>
            <person name="Lee O.R."/>
            <person name="Lee T.-H."/>
            <person name="Bashyal P."/>
            <person name="Kim T.-S."/>
            <person name="Lee W.-H."/>
            <person name="Kawkins C."/>
            <person name="Kim C.-K."/>
            <person name="Kim J.S."/>
            <person name="Ahn B.O."/>
            <person name="Rhee S.Y."/>
            <person name="Sohng J.K."/>
        </authorList>
    </citation>
    <scope>NUCLEOTIDE SEQUENCE</scope>
    <source>
        <tissue evidence="2">Leaf</tissue>
    </source>
</reference>
<dbReference type="GO" id="GO:0003676">
    <property type="term" value="F:nucleic acid binding"/>
    <property type="evidence" value="ECO:0007669"/>
    <property type="project" value="InterPro"/>
</dbReference>
<dbReference type="InterPro" id="IPR053151">
    <property type="entry name" value="RNase_H-like"/>
</dbReference>
<dbReference type="PANTHER" id="PTHR47723">
    <property type="entry name" value="OS05G0353850 PROTEIN"/>
    <property type="match status" value="1"/>
</dbReference>
<dbReference type="InterPro" id="IPR036397">
    <property type="entry name" value="RNaseH_sf"/>
</dbReference>
<dbReference type="AlphaFoldDB" id="A0A834SXR9"/>
<feature type="domain" description="RNase H type-1" evidence="1">
    <location>
        <begin position="194"/>
        <end position="315"/>
    </location>
</feature>
<dbReference type="Pfam" id="PF13456">
    <property type="entry name" value="RVT_3"/>
    <property type="match status" value="1"/>
</dbReference>
<evidence type="ECO:0000313" key="2">
    <source>
        <dbReference type="EMBL" id="KAF7812094.1"/>
    </source>
</evidence>
<protein>
    <submittedName>
        <fullName evidence="2">Ribonuclease H</fullName>
    </submittedName>
</protein>
<dbReference type="InterPro" id="IPR044730">
    <property type="entry name" value="RNase_H-like_dom_plant"/>
</dbReference>
<evidence type="ECO:0000259" key="1">
    <source>
        <dbReference type="Pfam" id="PF13456"/>
    </source>
</evidence>
<comment type="caution">
    <text evidence="2">The sequence shown here is derived from an EMBL/GenBank/DDBJ whole genome shotgun (WGS) entry which is preliminary data.</text>
</comment>
<keyword evidence="3" id="KW-1185">Reference proteome</keyword>
<organism evidence="2 3">
    <name type="scientific">Senna tora</name>
    <dbReference type="NCBI Taxonomy" id="362788"/>
    <lineage>
        <taxon>Eukaryota</taxon>
        <taxon>Viridiplantae</taxon>
        <taxon>Streptophyta</taxon>
        <taxon>Embryophyta</taxon>
        <taxon>Tracheophyta</taxon>
        <taxon>Spermatophyta</taxon>
        <taxon>Magnoliopsida</taxon>
        <taxon>eudicotyledons</taxon>
        <taxon>Gunneridae</taxon>
        <taxon>Pentapetalae</taxon>
        <taxon>rosids</taxon>
        <taxon>fabids</taxon>
        <taxon>Fabales</taxon>
        <taxon>Fabaceae</taxon>
        <taxon>Caesalpinioideae</taxon>
        <taxon>Cassia clade</taxon>
        <taxon>Senna</taxon>
    </lineage>
</organism>
<dbReference type="Gene3D" id="3.30.420.10">
    <property type="entry name" value="Ribonuclease H-like superfamily/Ribonuclease H"/>
    <property type="match status" value="1"/>
</dbReference>
<gene>
    <name evidence="2" type="ORF">G2W53_033070</name>
</gene>
<sequence length="352" mass="39818">MCRSKQNGRLGLRHIKEDNKVVMVKLGWGLMEKKDTLWARVLRAMYKCSNDLVPAISKPQNSSRLWKVIANSWKHVEEGTIWRIGDGRRARKRRGLTECDSSTRCKTYSESLIHMLRDCLCIKPIWLKLSTRRNEVVFNDHVNMAEDPIVAIKQLVHVYKQAYAKRLVHNSSNPVKTSRLICWKPLGAWWLKFNVDATVKDSLGIASCGGVLWDYAGNFVKGFVRKLGSCDMLLAKLWAILNALEVAWSMGYRNLVVELDSLMAINLLKNQIRDNHPYAAIICRIQHWVAVDWDVSFLHCFREGNFVADAVAGMACNAFSAGLSLLHSVPAGWEPILRRDAAGVGVARCSVV</sequence>
<dbReference type="OrthoDB" id="1435920at2759"/>
<accession>A0A834SXR9</accession>
<evidence type="ECO:0000313" key="3">
    <source>
        <dbReference type="Proteomes" id="UP000634136"/>
    </source>
</evidence>
<name>A0A834SXR9_9FABA</name>
<dbReference type="Proteomes" id="UP000634136">
    <property type="component" value="Unassembled WGS sequence"/>
</dbReference>
<dbReference type="InterPro" id="IPR002156">
    <property type="entry name" value="RNaseH_domain"/>
</dbReference>
<dbReference type="GO" id="GO:0004523">
    <property type="term" value="F:RNA-DNA hybrid ribonuclease activity"/>
    <property type="evidence" value="ECO:0007669"/>
    <property type="project" value="InterPro"/>
</dbReference>
<proteinExistence type="predicted"/>